<keyword evidence="4" id="KW-1185">Reference proteome</keyword>
<evidence type="ECO:0000313" key="4">
    <source>
        <dbReference type="Proteomes" id="UP000529310"/>
    </source>
</evidence>
<feature type="region of interest" description="Disordered" evidence="1">
    <location>
        <begin position="1"/>
        <end position="39"/>
    </location>
</feature>
<evidence type="ECO:0000256" key="1">
    <source>
        <dbReference type="SAM" id="MobiDB-lite"/>
    </source>
</evidence>
<dbReference type="RefSeq" id="WP_165139624.1">
    <property type="nucleotide sequence ID" value="NZ_CP049255.1"/>
</dbReference>
<keyword evidence="2" id="KW-1133">Transmembrane helix</keyword>
<comment type="caution">
    <text evidence="3">The sequence shown here is derived from an EMBL/GenBank/DDBJ whole genome shotgun (WGS) entry which is preliminary data.</text>
</comment>
<evidence type="ECO:0008006" key="5">
    <source>
        <dbReference type="Google" id="ProtNLM"/>
    </source>
</evidence>
<dbReference type="Proteomes" id="UP000529310">
    <property type="component" value="Unassembled WGS sequence"/>
</dbReference>
<feature type="compositionally biased region" description="Basic residues" evidence="1">
    <location>
        <begin position="7"/>
        <end position="39"/>
    </location>
</feature>
<reference evidence="3 4" key="1">
    <citation type="submission" date="2020-08" db="EMBL/GenBank/DDBJ databases">
        <title>Sequencing the genomes of 1000 actinobacteria strains.</title>
        <authorList>
            <person name="Klenk H.-P."/>
        </authorList>
    </citation>
    <scope>NUCLEOTIDE SEQUENCE [LARGE SCALE GENOMIC DNA]</scope>
    <source>
        <strain evidence="3 4">DSM 27099</strain>
    </source>
</reference>
<dbReference type="EMBL" id="JACHWQ010000002">
    <property type="protein sequence ID" value="MBB2975503.1"/>
    <property type="molecule type" value="Genomic_DNA"/>
</dbReference>
<gene>
    <name evidence="3" type="ORF">FHX49_001069</name>
</gene>
<evidence type="ECO:0000256" key="2">
    <source>
        <dbReference type="SAM" id="Phobius"/>
    </source>
</evidence>
<accession>A0A7W4YLT6</accession>
<feature type="transmembrane region" description="Helical" evidence="2">
    <location>
        <begin position="47"/>
        <end position="72"/>
    </location>
</feature>
<sequence>MNARSPAKPRTKPRTQSRAQRRPAASARRRKPTAAQRRRKQARVRRAWLISVLVALPLLALGGFTLLIIFAVNAFSTSFDDNSFTFESGPSIEAAPNIAGYGVEQLGNACTIIAAGSDLGFDDRDQTIAVMTAMGESSLRNIDYGDWETSGITNPDGSRTTSIGLFQQQDNWGSRDERLDPYTAATLFYRAMAARVPDRESIDPTIVAHRTQINLDANHYARYWDAATRVTAALGGSPADGDSLDGIPACAA</sequence>
<protein>
    <recommendedName>
        <fullName evidence="5">Peptidase M23</fullName>
    </recommendedName>
</protein>
<keyword evidence="2" id="KW-0472">Membrane</keyword>
<organism evidence="3 4">
    <name type="scientific">Microbacterium endophyticum</name>
    <dbReference type="NCBI Taxonomy" id="1526412"/>
    <lineage>
        <taxon>Bacteria</taxon>
        <taxon>Bacillati</taxon>
        <taxon>Actinomycetota</taxon>
        <taxon>Actinomycetes</taxon>
        <taxon>Micrococcales</taxon>
        <taxon>Microbacteriaceae</taxon>
        <taxon>Microbacterium</taxon>
    </lineage>
</organism>
<proteinExistence type="predicted"/>
<name>A0A7W4YLT6_9MICO</name>
<dbReference type="AlphaFoldDB" id="A0A7W4YLT6"/>
<evidence type="ECO:0000313" key="3">
    <source>
        <dbReference type="EMBL" id="MBB2975503.1"/>
    </source>
</evidence>
<keyword evidence="2" id="KW-0812">Transmembrane</keyword>